<evidence type="ECO:0000313" key="2">
    <source>
        <dbReference type="WBParaSite" id="PS1159_v2.g11691.t1"/>
    </source>
</evidence>
<organism evidence="1 2">
    <name type="scientific">Panagrolaimus sp. PS1159</name>
    <dbReference type="NCBI Taxonomy" id="55785"/>
    <lineage>
        <taxon>Eukaryota</taxon>
        <taxon>Metazoa</taxon>
        <taxon>Ecdysozoa</taxon>
        <taxon>Nematoda</taxon>
        <taxon>Chromadorea</taxon>
        <taxon>Rhabditida</taxon>
        <taxon>Tylenchina</taxon>
        <taxon>Panagrolaimomorpha</taxon>
        <taxon>Panagrolaimoidea</taxon>
        <taxon>Panagrolaimidae</taxon>
        <taxon>Panagrolaimus</taxon>
    </lineage>
</organism>
<proteinExistence type="predicted"/>
<name>A0AC35EXI8_9BILA</name>
<sequence>MRPSSLSPEEKTRLETRIADLEEENEEIQIDLDSTQERFRKSQTQVETLTSELSTERNLCQRYESEKQGLERVVRELRAKVEELETTAQTRSRAIIAALEAKINGLEETLSHETVDAQNAHRAVRRLEKKIQEKGNLVDEMQRSVDHYKEEIEKLNNRNRQTRQRFRKSQTQVETLTSELSTERNLCQRYESEKQGLERVVRELRAKVEELETTAQTRSQEIEKLNNRNRQTRRTLDEREEECSQIRAKMRGMQRQIDDLSDANDSLTRDNASLTRELSGLRNRRTNTYRSATNMLSFVGGSNDRLEMPEDGESVGTEGISNTTNQSQMPRCRVNPFFFIKVLQNCVIYRLCIFLILSRLFYMNRCFLVGTNGNFVCMSIYPCTLII</sequence>
<protein>
    <submittedName>
        <fullName evidence="2">Myosin tail domain-containing protein</fullName>
    </submittedName>
</protein>
<dbReference type="WBParaSite" id="PS1159_v2.g11691.t1">
    <property type="protein sequence ID" value="PS1159_v2.g11691.t1"/>
    <property type="gene ID" value="PS1159_v2.g11691"/>
</dbReference>
<accession>A0AC35EXI8</accession>
<dbReference type="Proteomes" id="UP000887580">
    <property type="component" value="Unplaced"/>
</dbReference>
<evidence type="ECO:0000313" key="1">
    <source>
        <dbReference type="Proteomes" id="UP000887580"/>
    </source>
</evidence>
<reference evidence="2" key="1">
    <citation type="submission" date="2022-11" db="UniProtKB">
        <authorList>
            <consortium name="WormBaseParasite"/>
        </authorList>
    </citation>
    <scope>IDENTIFICATION</scope>
</reference>